<accession>H6L5V9</accession>
<dbReference type="AlphaFoldDB" id="H6L5V9"/>
<proteinExistence type="predicted"/>
<dbReference type="InterPro" id="IPR056695">
    <property type="entry name" value="DUF7793"/>
</dbReference>
<name>H6L5V9_SAPGL</name>
<dbReference type="RefSeq" id="WP_015693949.1">
    <property type="nucleotide sequence ID" value="NC_016940.1"/>
</dbReference>
<dbReference type="EMBL" id="CP002831">
    <property type="protein sequence ID" value="AFC26359.1"/>
    <property type="molecule type" value="Genomic_DNA"/>
</dbReference>
<dbReference type="Pfam" id="PF25056">
    <property type="entry name" value="DUF7793"/>
    <property type="match status" value="1"/>
</dbReference>
<evidence type="ECO:0000313" key="3">
    <source>
        <dbReference type="Proteomes" id="UP000007519"/>
    </source>
</evidence>
<gene>
    <name evidence="2" type="ordered locus">SGRA_3635</name>
</gene>
<dbReference type="HOGENOM" id="CLU_153801_0_0_10"/>
<protein>
    <recommendedName>
        <fullName evidence="1">DUF7793 domain-containing protein</fullName>
    </recommendedName>
</protein>
<dbReference type="eggNOG" id="ENOG5033E25">
    <property type="taxonomic scope" value="Bacteria"/>
</dbReference>
<organism evidence="2 3">
    <name type="scientific">Saprospira grandis (strain Lewin)</name>
    <dbReference type="NCBI Taxonomy" id="984262"/>
    <lineage>
        <taxon>Bacteria</taxon>
        <taxon>Pseudomonadati</taxon>
        <taxon>Bacteroidota</taxon>
        <taxon>Saprospiria</taxon>
        <taxon>Saprospirales</taxon>
        <taxon>Saprospiraceae</taxon>
        <taxon>Saprospira</taxon>
    </lineage>
</organism>
<dbReference type="STRING" id="984262.SGRA_3635"/>
<evidence type="ECO:0000313" key="2">
    <source>
        <dbReference type="EMBL" id="AFC26359.1"/>
    </source>
</evidence>
<dbReference type="Proteomes" id="UP000007519">
    <property type="component" value="Chromosome"/>
</dbReference>
<dbReference type="Gene3D" id="3.40.970.30">
    <property type="entry name" value="yp_829618.1 like domains"/>
    <property type="match status" value="1"/>
</dbReference>
<dbReference type="KEGG" id="sgn:SGRA_3635"/>
<feature type="domain" description="DUF7793" evidence="1">
    <location>
        <begin position="47"/>
        <end position="121"/>
    </location>
</feature>
<reference evidence="2 3" key="1">
    <citation type="journal article" date="2012" name="Stand. Genomic Sci.">
        <title>Complete genome sequencing and analysis of Saprospira grandis str. Lewin, a predatory marine bacterium.</title>
        <authorList>
            <person name="Saw J.H."/>
            <person name="Yuryev A."/>
            <person name="Kanbe M."/>
            <person name="Hou S."/>
            <person name="Young A.G."/>
            <person name="Aizawa S."/>
            <person name="Alam M."/>
        </authorList>
    </citation>
    <scope>NUCLEOTIDE SEQUENCE [LARGE SCALE GENOMIC DNA]</scope>
    <source>
        <strain evidence="2 3">Lewin</strain>
    </source>
</reference>
<sequence>MEKELMITPIAKLWQLGPKLLRVEYLPVVTEIEKIDAHFALLTEHFGKELYMLVDIRQVRSANAKARRHIAKNNDVTAAAAIIVNNGPSAIIGNFFLRFDGPPFPAKLFTQEEKALNWLNKQN</sequence>
<evidence type="ECO:0000259" key="1">
    <source>
        <dbReference type="Pfam" id="PF25056"/>
    </source>
</evidence>
<keyword evidence="3" id="KW-1185">Reference proteome</keyword>